<dbReference type="SUPFAM" id="SSF48163">
    <property type="entry name" value="An anticodon-binding domain of class I aminoacyl-tRNA synthetases"/>
    <property type="match status" value="1"/>
</dbReference>
<organism evidence="7 8">
    <name type="scientific">Bergeyella porcorum</name>
    <dbReference type="NCBI Taxonomy" id="1735111"/>
    <lineage>
        <taxon>Bacteria</taxon>
        <taxon>Pseudomonadati</taxon>
        <taxon>Bacteroidota</taxon>
        <taxon>Flavobacteriia</taxon>
        <taxon>Flavobacteriales</taxon>
        <taxon>Weeksellaceae</taxon>
        <taxon>Bergeyella</taxon>
    </lineage>
</organism>
<keyword evidence="1" id="KW-0436">Ligase</keyword>
<dbReference type="Gene3D" id="1.10.10.350">
    <property type="match status" value="1"/>
</dbReference>
<gene>
    <name evidence="7" type="ORF">BPO_0978</name>
</gene>
<reference evidence="7" key="1">
    <citation type="submission" date="2023-10" db="EMBL/GenBank/DDBJ databases">
        <title>Characterization and whole genome sequencing of a novel strain of Bergeyella porcorum QD2021 isolated from pig.</title>
        <authorList>
            <person name="Liu G."/>
            <person name="Chen C."/>
            <person name="Han X."/>
        </authorList>
    </citation>
    <scope>NUCLEOTIDE SEQUENCE</scope>
    <source>
        <strain evidence="7">QD2021</strain>
    </source>
</reference>
<dbReference type="GO" id="GO:0006412">
    <property type="term" value="P:translation"/>
    <property type="evidence" value="ECO:0007669"/>
    <property type="project" value="UniProtKB-KW"/>
</dbReference>
<name>A0AAU0F1N3_9FLAO</name>
<proteinExistence type="predicted"/>
<dbReference type="AlphaFoldDB" id="A0AAU0F1N3"/>
<keyword evidence="2" id="KW-0547">Nucleotide-binding</keyword>
<evidence type="ECO:0000256" key="5">
    <source>
        <dbReference type="ARBA" id="ARBA00023146"/>
    </source>
</evidence>
<keyword evidence="8" id="KW-1185">Reference proteome</keyword>
<dbReference type="GO" id="GO:0005524">
    <property type="term" value="F:ATP binding"/>
    <property type="evidence" value="ECO:0007669"/>
    <property type="project" value="UniProtKB-KW"/>
</dbReference>
<evidence type="ECO:0000313" key="8">
    <source>
        <dbReference type="Proteomes" id="UP001432059"/>
    </source>
</evidence>
<dbReference type="KEGG" id="bpor:BPO_0978"/>
<dbReference type="EMBL" id="CP136426">
    <property type="protein sequence ID" value="WOC51625.1"/>
    <property type="molecule type" value="Genomic_DNA"/>
</dbReference>
<dbReference type="GO" id="GO:0000049">
    <property type="term" value="F:tRNA binding"/>
    <property type="evidence" value="ECO:0007669"/>
    <property type="project" value="InterPro"/>
</dbReference>
<dbReference type="GO" id="GO:0004812">
    <property type="term" value="F:aminoacyl-tRNA ligase activity"/>
    <property type="evidence" value="ECO:0007669"/>
    <property type="project" value="UniProtKB-KW"/>
</dbReference>
<evidence type="ECO:0000256" key="4">
    <source>
        <dbReference type="ARBA" id="ARBA00022917"/>
    </source>
</evidence>
<evidence type="ECO:0000259" key="6">
    <source>
        <dbReference type="Pfam" id="PF19269"/>
    </source>
</evidence>
<keyword evidence="5" id="KW-0030">Aminoacyl-tRNA synthetase</keyword>
<dbReference type="Pfam" id="PF19269">
    <property type="entry name" value="Anticodon_2"/>
    <property type="match status" value="1"/>
</dbReference>
<sequence>MGKVMMPLRLTLVGELKGPDVPDILAILGKAESLARIKNAINHIS</sequence>
<accession>A0AAU0F1N3</accession>
<evidence type="ECO:0000256" key="2">
    <source>
        <dbReference type="ARBA" id="ARBA00022741"/>
    </source>
</evidence>
<dbReference type="InterPro" id="IPR045462">
    <property type="entry name" value="aa-tRNA-synth_I_cd-bd"/>
</dbReference>
<dbReference type="InterPro" id="IPR008925">
    <property type="entry name" value="aa_tRNA-synth_I_cd-bd_sf"/>
</dbReference>
<keyword evidence="3" id="KW-0067">ATP-binding</keyword>
<dbReference type="InterPro" id="IPR020751">
    <property type="entry name" value="aa-tRNA-synth_I_codon-bd_sub2"/>
</dbReference>
<keyword evidence="4" id="KW-0648">Protein biosynthesis</keyword>
<evidence type="ECO:0000256" key="3">
    <source>
        <dbReference type="ARBA" id="ARBA00022840"/>
    </source>
</evidence>
<evidence type="ECO:0000256" key="1">
    <source>
        <dbReference type="ARBA" id="ARBA00022598"/>
    </source>
</evidence>
<dbReference type="Proteomes" id="UP001432059">
    <property type="component" value="Chromosome"/>
</dbReference>
<feature type="domain" description="Aminoacyl-tRNA synthetase class I anticodon-binding" evidence="6">
    <location>
        <begin position="1"/>
        <end position="41"/>
    </location>
</feature>
<protein>
    <recommendedName>
        <fullName evidence="6">Aminoacyl-tRNA synthetase class I anticodon-binding domain-containing protein</fullName>
    </recommendedName>
</protein>
<evidence type="ECO:0000313" key="7">
    <source>
        <dbReference type="EMBL" id="WOC51625.1"/>
    </source>
</evidence>